<name>A0A382JPW7_9ZZZZ</name>
<proteinExistence type="predicted"/>
<organism evidence="2">
    <name type="scientific">marine metagenome</name>
    <dbReference type="NCBI Taxonomy" id="408172"/>
    <lineage>
        <taxon>unclassified sequences</taxon>
        <taxon>metagenomes</taxon>
        <taxon>ecological metagenomes</taxon>
    </lineage>
</organism>
<dbReference type="Gene3D" id="3.90.550.10">
    <property type="entry name" value="Spore Coat Polysaccharide Biosynthesis Protein SpsA, Chain A"/>
    <property type="match status" value="1"/>
</dbReference>
<feature type="region of interest" description="Disordered" evidence="1">
    <location>
        <begin position="1"/>
        <end position="24"/>
    </location>
</feature>
<dbReference type="AlphaFoldDB" id="A0A382JPW7"/>
<gene>
    <name evidence="2" type="ORF">METZ01_LOCUS267378</name>
</gene>
<sequence length="24" mass="2473">VILAGGLGTRLSEETSTKPMLEIG</sequence>
<reference evidence="2" key="1">
    <citation type="submission" date="2018-05" db="EMBL/GenBank/DDBJ databases">
        <authorList>
            <person name="Lanie J.A."/>
            <person name="Ng W.-L."/>
            <person name="Kazmierczak K.M."/>
            <person name="Andrzejewski T.M."/>
            <person name="Davidsen T.M."/>
            <person name="Wayne K.J."/>
            <person name="Tettelin H."/>
            <person name="Glass J.I."/>
            <person name="Rusch D."/>
            <person name="Podicherti R."/>
            <person name="Tsui H.-C.T."/>
            <person name="Winkler M.E."/>
        </authorList>
    </citation>
    <scope>NUCLEOTIDE SEQUENCE</scope>
</reference>
<evidence type="ECO:0000313" key="2">
    <source>
        <dbReference type="EMBL" id="SVC14524.1"/>
    </source>
</evidence>
<evidence type="ECO:0000256" key="1">
    <source>
        <dbReference type="SAM" id="MobiDB-lite"/>
    </source>
</evidence>
<protein>
    <recommendedName>
        <fullName evidence="3">Nucleotidyl transferase domain-containing protein</fullName>
    </recommendedName>
</protein>
<feature type="non-terminal residue" evidence="2">
    <location>
        <position position="1"/>
    </location>
</feature>
<evidence type="ECO:0008006" key="3">
    <source>
        <dbReference type="Google" id="ProtNLM"/>
    </source>
</evidence>
<dbReference type="SUPFAM" id="SSF53448">
    <property type="entry name" value="Nucleotide-diphospho-sugar transferases"/>
    <property type="match status" value="1"/>
</dbReference>
<accession>A0A382JPW7</accession>
<dbReference type="InterPro" id="IPR029044">
    <property type="entry name" value="Nucleotide-diphossugar_trans"/>
</dbReference>
<dbReference type="EMBL" id="UINC01075891">
    <property type="protein sequence ID" value="SVC14524.1"/>
    <property type="molecule type" value="Genomic_DNA"/>
</dbReference>